<reference evidence="3 4" key="1">
    <citation type="submission" date="2017-05" db="EMBL/GenBank/DDBJ databases">
        <authorList>
            <person name="Varghese N."/>
            <person name="Submissions S."/>
        </authorList>
    </citation>
    <scope>NUCLEOTIDE SEQUENCE [LARGE SCALE GENOMIC DNA]</scope>
    <source>
        <strain evidence="3 4">CGMCC 1.7287</strain>
    </source>
</reference>
<dbReference type="RefSeq" id="WP_239040082.1">
    <property type="nucleotide sequence ID" value="NZ_BAAAEY010000008.1"/>
</dbReference>
<dbReference type="InterPro" id="IPR008972">
    <property type="entry name" value="Cupredoxin"/>
</dbReference>
<dbReference type="Pfam" id="PF13473">
    <property type="entry name" value="Cupredoxin_1"/>
    <property type="match status" value="1"/>
</dbReference>
<protein>
    <submittedName>
        <fullName evidence="3">Cupredoxin-like domain-containing protein</fullName>
    </submittedName>
</protein>
<evidence type="ECO:0000256" key="1">
    <source>
        <dbReference type="SAM" id="Phobius"/>
    </source>
</evidence>
<accession>A0ABY1S2C4</accession>
<comment type="caution">
    <text evidence="3">The sequence shown here is derived from an EMBL/GenBank/DDBJ whole genome shotgun (WGS) entry which is preliminary data.</text>
</comment>
<dbReference type="Gene3D" id="2.60.40.420">
    <property type="entry name" value="Cupredoxins - blue copper proteins"/>
    <property type="match status" value="1"/>
</dbReference>
<dbReference type="EMBL" id="FXWV01000012">
    <property type="protein sequence ID" value="SMR76750.1"/>
    <property type="molecule type" value="Genomic_DNA"/>
</dbReference>
<feature type="domain" description="EfeO-type cupredoxin-like" evidence="2">
    <location>
        <begin position="12"/>
        <end position="116"/>
    </location>
</feature>
<proteinExistence type="predicted"/>
<evidence type="ECO:0000313" key="3">
    <source>
        <dbReference type="EMBL" id="SMR76750.1"/>
    </source>
</evidence>
<evidence type="ECO:0000259" key="2">
    <source>
        <dbReference type="Pfam" id="PF13473"/>
    </source>
</evidence>
<keyword evidence="4" id="KW-1185">Reference proteome</keyword>
<dbReference type="InterPro" id="IPR028096">
    <property type="entry name" value="EfeO_Cupredoxin"/>
</dbReference>
<keyword evidence="1" id="KW-0472">Membrane</keyword>
<dbReference type="SUPFAM" id="SSF49503">
    <property type="entry name" value="Cupredoxins"/>
    <property type="match status" value="1"/>
</dbReference>
<feature type="transmembrane region" description="Helical" evidence="1">
    <location>
        <begin position="6"/>
        <end position="22"/>
    </location>
</feature>
<sequence>MMVINILGVLLIALIVWWFWLYREPAAAMEAGEVTIEVKDGIYSPAHIRLKAGQSLSLKFIRRDPSPCASVVVFEDFDVSEELPLNKARKVELPPMQPGRYPFTCQMQMYKGELIVEKAADAHG</sequence>
<gene>
    <name evidence="3" type="ORF">SAMN04487964_11282</name>
</gene>
<keyword evidence="1" id="KW-0812">Transmembrane</keyword>
<evidence type="ECO:0000313" key="4">
    <source>
        <dbReference type="Proteomes" id="UP001159257"/>
    </source>
</evidence>
<organism evidence="3 4">
    <name type="scientific">Marinobacterium sediminicola</name>
    <dbReference type="NCBI Taxonomy" id="518898"/>
    <lineage>
        <taxon>Bacteria</taxon>
        <taxon>Pseudomonadati</taxon>
        <taxon>Pseudomonadota</taxon>
        <taxon>Gammaproteobacteria</taxon>
        <taxon>Oceanospirillales</taxon>
        <taxon>Oceanospirillaceae</taxon>
        <taxon>Marinobacterium</taxon>
    </lineage>
</organism>
<keyword evidence="1" id="KW-1133">Transmembrane helix</keyword>
<dbReference type="Proteomes" id="UP001159257">
    <property type="component" value="Unassembled WGS sequence"/>
</dbReference>
<name>A0ABY1S2C4_9GAMM</name>